<evidence type="ECO:0000256" key="3">
    <source>
        <dbReference type="ARBA" id="ARBA00022729"/>
    </source>
</evidence>
<dbReference type="Pfam" id="PF00419">
    <property type="entry name" value="Fimbrial"/>
    <property type="match status" value="1"/>
</dbReference>
<evidence type="ECO:0000259" key="6">
    <source>
        <dbReference type="Pfam" id="PF00419"/>
    </source>
</evidence>
<keyword evidence="3 5" id="KW-0732">Signal</keyword>
<evidence type="ECO:0000313" key="7">
    <source>
        <dbReference type="EMBL" id="UYU30574.1"/>
    </source>
</evidence>
<dbReference type="RefSeq" id="WP_264384307.1">
    <property type="nucleotide sequence ID" value="NZ_CP074352.1"/>
</dbReference>
<dbReference type="EMBL" id="CP074352">
    <property type="protein sequence ID" value="UYU30574.1"/>
    <property type="molecule type" value="Genomic_DNA"/>
</dbReference>
<organism evidence="7 8">
    <name type="scientific">Siccibacter colletis</name>
    <dbReference type="NCBI Taxonomy" id="1505757"/>
    <lineage>
        <taxon>Bacteria</taxon>
        <taxon>Pseudomonadati</taxon>
        <taxon>Pseudomonadota</taxon>
        <taxon>Gammaproteobacteria</taxon>
        <taxon>Enterobacterales</taxon>
        <taxon>Enterobacteriaceae</taxon>
        <taxon>Siccibacter</taxon>
    </lineage>
</organism>
<sequence length="378" mass="39978">MQINVRAGSLPLLVTLMSAPAQATILHNCFSAAASYGSSYNMALSPDENVTNHILAMSHYLVGNGAEIEANCSCPGNLLSTTQIMTTNYAGSPLPPGVSGYGYLTAHLDADVQAYSNAVDSPDGTGLTPIPINSYPTPVSGMMKALEQKKPTEQTASVCSESTRPVGASTTKRKFKWNVIAVTLYVKKPILGEETIPATLMAQNYACLSFGSGSCDIGSAQQVSNIWLSGTLTAPLSCVINAGSTIEVDLGQTMTSQYVAAGQPPQGFTLKDVDISYRCDNPAVNNQQKIKLTLSADRGVVDSGKLIARMIDRDDMGVRMFDNNNNPVMLDGSVEFPVTLDEQGNGSIVMKAAPVSTTDSRPAAGKYEGNVTVKMDLR</sequence>
<dbReference type="SUPFAM" id="SSF49401">
    <property type="entry name" value="Bacterial adhesins"/>
    <property type="match status" value="1"/>
</dbReference>
<evidence type="ECO:0000313" key="8">
    <source>
        <dbReference type="Proteomes" id="UP001156318"/>
    </source>
</evidence>
<dbReference type="Proteomes" id="UP001156318">
    <property type="component" value="Chromosome"/>
</dbReference>
<feature type="domain" description="Fimbrial-type adhesion" evidence="6">
    <location>
        <begin position="228"/>
        <end position="376"/>
    </location>
</feature>
<comment type="similarity">
    <text evidence="2">Belongs to the fimbrial protein family.</text>
</comment>
<dbReference type="InterPro" id="IPR050263">
    <property type="entry name" value="Bact_Fimbrial_Adh_Pro"/>
</dbReference>
<evidence type="ECO:0000256" key="1">
    <source>
        <dbReference type="ARBA" id="ARBA00004561"/>
    </source>
</evidence>
<dbReference type="PANTHER" id="PTHR33420:SF31">
    <property type="entry name" value="TYPE 1 FIMBRIN D-MANNOSE SPECIFIC ADHESIN"/>
    <property type="match status" value="1"/>
</dbReference>
<evidence type="ECO:0000256" key="5">
    <source>
        <dbReference type="SAM" id="SignalP"/>
    </source>
</evidence>
<keyword evidence="4" id="KW-0281">Fimbrium</keyword>
<evidence type="ECO:0000256" key="2">
    <source>
        <dbReference type="ARBA" id="ARBA00006671"/>
    </source>
</evidence>
<gene>
    <name evidence="7" type="ORF">KFZ77_11825</name>
</gene>
<dbReference type="PANTHER" id="PTHR33420">
    <property type="entry name" value="FIMBRIAL SUBUNIT ELFA-RELATED"/>
    <property type="match status" value="1"/>
</dbReference>
<protein>
    <submittedName>
        <fullName evidence="7">Fimbrial protein</fullName>
    </submittedName>
</protein>
<feature type="signal peptide" evidence="5">
    <location>
        <begin position="1"/>
        <end position="23"/>
    </location>
</feature>
<proteinExistence type="inferred from homology"/>
<comment type="subcellular location">
    <subcellularLocation>
        <location evidence="1">Fimbrium</location>
    </subcellularLocation>
</comment>
<dbReference type="InterPro" id="IPR036937">
    <property type="entry name" value="Adhesion_dom_fimbrial_sf"/>
</dbReference>
<keyword evidence="8" id="KW-1185">Reference proteome</keyword>
<dbReference type="Gene3D" id="2.60.40.1090">
    <property type="entry name" value="Fimbrial-type adhesion domain"/>
    <property type="match status" value="1"/>
</dbReference>
<dbReference type="InterPro" id="IPR008966">
    <property type="entry name" value="Adhesion_dom_sf"/>
</dbReference>
<reference evidence="7 8" key="1">
    <citation type="submission" date="2021-05" db="EMBL/GenBank/DDBJ databases">
        <title>Isolation, identification, and the growth promoting effects of Pantoea dispersa strain YSD J2 from the aboveground leaves of Cyperus esculentus L.Var. Sativus.</title>
        <authorList>
            <person name="Wang S."/>
            <person name="Tang X.M."/>
            <person name="Huang Y.N."/>
        </authorList>
    </citation>
    <scope>NUCLEOTIDE SEQUENCE [LARGE SCALE GENOMIC DNA]</scope>
    <source>
        <strain evidence="8">YSD YN2</strain>
    </source>
</reference>
<evidence type="ECO:0000256" key="4">
    <source>
        <dbReference type="ARBA" id="ARBA00023263"/>
    </source>
</evidence>
<dbReference type="InterPro" id="IPR000259">
    <property type="entry name" value="Adhesion_dom_fimbrial"/>
</dbReference>
<name>A0ABY6J9Y0_9ENTR</name>
<accession>A0ABY6J9Y0</accession>
<feature type="chain" id="PRO_5045661736" evidence="5">
    <location>
        <begin position="24"/>
        <end position="378"/>
    </location>
</feature>